<dbReference type="CDD" id="cd02440">
    <property type="entry name" value="AdoMet_MTases"/>
    <property type="match status" value="1"/>
</dbReference>
<dbReference type="InterPro" id="IPR013216">
    <property type="entry name" value="Methyltransf_11"/>
</dbReference>
<dbReference type="PANTHER" id="PTHR43464">
    <property type="entry name" value="METHYLTRANSFERASE"/>
    <property type="match status" value="1"/>
</dbReference>
<protein>
    <submittedName>
        <fullName evidence="5">Methyltransferase domain-containing protein</fullName>
    </submittedName>
</protein>
<evidence type="ECO:0000256" key="3">
    <source>
        <dbReference type="ARBA" id="ARBA00022691"/>
    </source>
</evidence>
<accession>A0A8J8JW20</accession>
<organism evidence="5 6">
    <name type="scientific">Limnovirga soli</name>
    <dbReference type="NCBI Taxonomy" id="2656915"/>
    <lineage>
        <taxon>Bacteria</taxon>
        <taxon>Pseudomonadati</taxon>
        <taxon>Bacteroidota</taxon>
        <taxon>Chitinophagia</taxon>
        <taxon>Chitinophagales</taxon>
        <taxon>Chitinophagaceae</taxon>
        <taxon>Limnovirga</taxon>
    </lineage>
</organism>
<comment type="caution">
    <text evidence="5">The sequence shown here is derived from an EMBL/GenBank/DDBJ whole genome shotgun (WGS) entry which is preliminary data.</text>
</comment>
<dbReference type="AlphaFoldDB" id="A0A8J8JW20"/>
<reference evidence="5" key="1">
    <citation type="submission" date="2019-10" db="EMBL/GenBank/DDBJ databases">
        <title>Draft genome sequence of Panacibacter sp. KCS-6.</title>
        <authorList>
            <person name="Yim K.J."/>
        </authorList>
    </citation>
    <scope>NUCLEOTIDE SEQUENCE</scope>
    <source>
        <strain evidence="5">KCS-6</strain>
    </source>
</reference>
<dbReference type="GO" id="GO:0008757">
    <property type="term" value="F:S-adenosylmethionine-dependent methyltransferase activity"/>
    <property type="evidence" value="ECO:0007669"/>
    <property type="project" value="InterPro"/>
</dbReference>
<dbReference type="Gene3D" id="3.40.50.150">
    <property type="entry name" value="Vaccinia Virus protein VP39"/>
    <property type="match status" value="1"/>
</dbReference>
<evidence type="ECO:0000256" key="2">
    <source>
        <dbReference type="ARBA" id="ARBA00022679"/>
    </source>
</evidence>
<sequence length="199" mass="22538">MPTGTLATILHTDIYLIDQILKNRYDAGGTLLDAGCGGGRNLSWFVEQPNMDIYAVDMEQEHIHQLPVLYPSLKREQLICTPLQSLPFKDAFFDHIICSAVLHFAESKTMFLHMFAQLNRVLKPGGILFIRMASEMGIENNILPLGNGKYALPDGSERFLLTRPLLEELFQLYPLTLIEPVKTTNVQDLRCMTTLVMQK</sequence>
<dbReference type="PANTHER" id="PTHR43464:SF19">
    <property type="entry name" value="UBIQUINONE BIOSYNTHESIS O-METHYLTRANSFERASE, MITOCHONDRIAL"/>
    <property type="match status" value="1"/>
</dbReference>
<dbReference type="SUPFAM" id="SSF53335">
    <property type="entry name" value="S-adenosyl-L-methionine-dependent methyltransferases"/>
    <property type="match status" value="1"/>
</dbReference>
<dbReference type="GO" id="GO:0032259">
    <property type="term" value="P:methylation"/>
    <property type="evidence" value="ECO:0007669"/>
    <property type="project" value="UniProtKB-KW"/>
</dbReference>
<feature type="domain" description="Methyltransferase type 11" evidence="4">
    <location>
        <begin position="32"/>
        <end position="130"/>
    </location>
</feature>
<keyword evidence="3" id="KW-0949">S-adenosyl-L-methionine</keyword>
<evidence type="ECO:0000313" key="6">
    <source>
        <dbReference type="Proteomes" id="UP000598971"/>
    </source>
</evidence>
<dbReference type="RefSeq" id="WP_171609918.1">
    <property type="nucleotide sequence ID" value="NZ_WHPF01000022.1"/>
</dbReference>
<proteinExistence type="predicted"/>
<keyword evidence="1 5" id="KW-0489">Methyltransferase</keyword>
<dbReference type="Proteomes" id="UP000598971">
    <property type="component" value="Unassembled WGS sequence"/>
</dbReference>
<evidence type="ECO:0000313" key="5">
    <source>
        <dbReference type="EMBL" id="NNV57965.1"/>
    </source>
</evidence>
<keyword evidence="2" id="KW-0808">Transferase</keyword>
<dbReference type="Pfam" id="PF08241">
    <property type="entry name" value="Methyltransf_11"/>
    <property type="match status" value="1"/>
</dbReference>
<dbReference type="InterPro" id="IPR029063">
    <property type="entry name" value="SAM-dependent_MTases_sf"/>
</dbReference>
<keyword evidence="6" id="KW-1185">Reference proteome</keyword>
<evidence type="ECO:0000256" key="1">
    <source>
        <dbReference type="ARBA" id="ARBA00022603"/>
    </source>
</evidence>
<name>A0A8J8JW20_9BACT</name>
<gene>
    <name evidence="5" type="ORF">GD597_21050</name>
</gene>
<dbReference type="EMBL" id="WHPF01000022">
    <property type="protein sequence ID" value="NNV57965.1"/>
    <property type="molecule type" value="Genomic_DNA"/>
</dbReference>
<evidence type="ECO:0000259" key="4">
    <source>
        <dbReference type="Pfam" id="PF08241"/>
    </source>
</evidence>